<accession>A0ABQ0SXE7</accession>
<name>A0ABQ0SXE7_9BACL</name>
<sequence length="78" mass="8624">MPERKIPSKAANGCNCLNSCNSESANPSSRKSPRFSGLFPSPLLLKSHLCQSQVALDIFAEKGDNKVNNKVNYSEYYK</sequence>
<evidence type="ECO:0000313" key="2">
    <source>
        <dbReference type="Proteomes" id="UP000317180"/>
    </source>
</evidence>
<reference evidence="1 2" key="1">
    <citation type="submission" date="2019-06" db="EMBL/GenBank/DDBJ databases">
        <title>Whole genome shotgun sequence of Brevibacillus agri NBRC 15538.</title>
        <authorList>
            <person name="Hosoyama A."/>
            <person name="Uohara A."/>
            <person name="Ohji S."/>
            <person name="Ichikawa N."/>
        </authorList>
    </citation>
    <scope>NUCLEOTIDE SEQUENCE [LARGE SCALE GENOMIC DNA]</scope>
    <source>
        <strain evidence="1 2">NBRC 15538</strain>
    </source>
</reference>
<protein>
    <submittedName>
        <fullName evidence="1">Uncharacterized protein</fullName>
    </submittedName>
</protein>
<keyword evidence="2" id="KW-1185">Reference proteome</keyword>
<gene>
    <name evidence="1" type="ORF">BAG01nite_45600</name>
</gene>
<dbReference type="Proteomes" id="UP000317180">
    <property type="component" value="Unassembled WGS sequence"/>
</dbReference>
<evidence type="ECO:0000313" key="1">
    <source>
        <dbReference type="EMBL" id="GED28458.1"/>
    </source>
</evidence>
<proteinExistence type="predicted"/>
<organism evidence="1 2">
    <name type="scientific">Brevibacillus agri</name>
    <dbReference type="NCBI Taxonomy" id="51101"/>
    <lineage>
        <taxon>Bacteria</taxon>
        <taxon>Bacillati</taxon>
        <taxon>Bacillota</taxon>
        <taxon>Bacilli</taxon>
        <taxon>Bacillales</taxon>
        <taxon>Paenibacillaceae</taxon>
        <taxon>Brevibacillus</taxon>
    </lineage>
</organism>
<dbReference type="EMBL" id="BJOD01000074">
    <property type="protein sequence ID" value="GED28458.1"/>
    <property type="molecule type" value="Genomic_DNA"/>
</dbReference>
<comment type="caution">
    <text evidence="1">The sequence shown here is derived from an EMBL/GenBank/DDBJ whole genome shotgun (WGS) entry which is preliminary data.</text>
</comment>